<evidence type="ECO:0000256" key="1">
    <source>
        <dbReference type="SAM" id="MobiDB-lite"/>
    </source>
</evidence>
<evidence type="ECO:0000313" key="4">
    <source>
        <dbReference type="Proteomes" id="UP000652761"/>
    </source>
</evidence>
<dbReference type="Pfam" id="PF26138">
    <property type="entry name" value="DUF8040"/>
    <property type="match status" value="1"/>
</dbReference>
<evidence type="ECO:0000259" key="2">
    <source>
        <dbReference type="Pfam" id="PF26138"/>
    </source>
</evidence>
<feature type="domain" description="DUF8040" evidence="2">
    <location>
        <begin position="166"/>
        <end position="261"/>
    </location>
</feature>
<feature type="region of interest" description="Disordered" evidence="1">
    <location>
        <begin position="341"/>
        <end position="369"/>
    </location>
</feature>
<gene>
    <name evidence="3" type="ORF">Taro_025913</name>
</gene>
<comment type="caution">
    <text evidence="3">The sequence shown here is derived from an EMBL/GenBank/DDBJ whole genome shotgun (WGS) entry which is preliminary data.</text>
</comment>
<dbReference type="Proteomes" id="UP000652761">
    <property type="component" value="Unassembled WGS sequence"/>
</dbReference>
<name>A0A843VAJ9_COLES</name>
<dbReference type="AlphaFoldDB" id="A0A843VAJ9"/>
<keyword evidence="4" id="KW-1185">Reference proteome</keyword>
<sequence length="369" mass="42464">MKLAKSLFPGSSSSTASKDEEQYIIRECVSRLKTMVRYSQELLMKALPLFEITSKRVVFMSLDEEDAMVNGYPGARYKGFATVEEGNMAFRGIIMRPTSSTNDIVPFQAPSVVHKTQPREAEERVVYRDAILEENAMFLVVGEMLMSSIMDEDEEDTTPIPRPMHTSRHTGHVWVYEVLHGHERRCYNTFRMHPSMFLKLRDILVERELIRDSHYVTTSEQLAMFLYAMGHGVATGAMCEHFQHSSETISYYVNCIIKAIALLRFTYIVLPTGTDPVHPHICLDDRFYPYFKTLREGNCYLFRVQVLIVLAYCVVHNFIRREHGEDYYFNLCQMDNVEDDDDPPDDPNLVGCQWAGPGPDPSRVRAGLR</sequence>
<evidence type="ECO:0000313" key="3">
    <source>
        <dbReference type="EMBL" id="MQL93268.1"/>
    </source>
</evidence>
<organism evidence="3 4">
    <name type="scientific">Colocasia esculenta</name>
    <name type="common">Wild taro</name>
    <name type="synonym">Arum esculentum</name>
    <dbReference type="NCBI Taxonomy" id="4460"/>
    <lineage>
        <taxon>Eukaryota</taxon>
        <taxon>Viridiplantae</taxon>
        <taxon>Streptophyta</taxon>
        <taxon>Embryophyta</taxon>
        <taxon>Tracheophyta</taxon>
        <taxon>Spermatophyta</taxon>
        <taxon>Magnoliopsida</taxon>
        <taxon>Liliopsida</taxon>
        <taxon>Araceae</taxon>
        <taxon>Aroideae</taxon>
        <taxon>Colocasieae</taxon>
        <taxon>Colocasia</taxon>
    </lineage>
</organism>
<reference evidence="3" key="1">
    <citation type="submission" date="2017-07" db="EMBL/GenBank/DDBJ databases">
        <title>Taro Niue Genome Assembly and Annotation.</title>
        <authorList>
            <person name="Atibalentja N."/>
            <person name="Keating K."/>
            <person name="Fields C.J."/>
        </authorList>
    </citation>
    <scope>NUCLEOTIDE SEQUENCE</scope>
    <source>
        <strain evidence="3">Niue_2</strain>
        <tissue evidence="3">Leaf</tissue>
    </source>
</reference>
<protein>
    <recommendedName>
        <fullName evidence="2">DUF8040 domain-containing protein</fullName>
    </recommendedName>
</protein>
<accession>A0A843VAJ9</accession>
<dbReference type="OrthoDB" id="1921318at2759"/>
<dbReference type="EMBL" id="NMUH01001539">
    <property type="protein sequence ID" value="MQL93268.1"/>
    <property type="molecule type" value="Genomic_DNA"/>
</dbReference>
<dbReference type="InterPro" id="IPR058353">
    <property type="entry name" value="DUF8040"/>
</dbReference>
<proteinExistence type="predicted"/>